<feature type="region of interest" description="Disordered" evidence="1">
    <location>
        <begin position="47"/>
        <end position="67"/>
    </location>
</feature>
<evidence type="ECO:0000256" key="1">
    <source>
        <dbReference type="SAM" id="MobiDB-lite"/>
    </source>
</evidence>
<protein>
    <submittedName>
        <fullName evidence="3">Uncharacterized protein</fullName>
    </submittedName>
</protein>
<evidence type="ECO:0000313" key="4">
    <source>
        <dbReference type="Proteomes" id="UP001251524"/>
    </source>
</evidence>
<sequence>MKTAPVRDNENPDPHELNRPVPKILLTLVALLLGWAIYYIATHASGQESSIPPKAEPSPAAHGARAS</sequence>
<evidence type="ECO:0000313" key="3">
    <source>
        <dbReference type="EMBL" id="MDR7134344.1"/>
    </source>
</evidence>
<proteinExistence type="predicted"/>
<dbReference type="RefSeq" id="WP_310060433.1">
    <property type="nucleotide sequence ID" value="NZ_JAVDVY010000001.1"/>
</dbReference>
<keyword evidence="2" id="KW-1133">Transmembrane helix</keyword>
<keyword evidence="2" id="KW-0472">Membrane</keyword>
<dbReference type="Proteomes" id="UP001251524">
    <property type="component" value="Unassembled WGS sequence"/>
</dbReference>
<name>A0ABU1W9U2_9GAMM</name>
<feature type="transmembrane region" description="Helical" evidence="2">
    <location>
        <begin position="20"/>
        <end position="41"/>
    </location>
</feature>
<keyword evidence="4" id="KW-1185">Reference proteome</keyword>
<reference evidence="3 4" key="1">
    <citation type="submission" date="2023-07" db="EMBL/GenBank/DDBJ databases">
        <title>Sorghum-associated microbial communities from plants grown in Nebraska, USA.</title>
        <authorList>
            <person name="Schachtman D."/>
        </authorList>
    </citation>
    <scope>NUCLEOTIDE SEQUENCE [LARGE SCALE GENOMIC DNA]</scope>
    <source>
        <strain evidence="3 4">BE198</strain>
    </source>
</reference>
<keyword evidence="2" id="KW-0812">Transmembrane</keyword>
<evidence type="ECO:0000256" key="2">
    <source>
        <dbReference type="SAM" id="Phobius"/>
    </source>
</evidence>
<organism evidence="3 4">
    <name type="scientific">Lysobacter niastensis</name>
    <dbReference type="NCBI Taxonomy" id="380629"/>
    <lineage>
        <taxon>Bacteria</taxon>
        <taxon>Pseudomonadati</taxon>
        <taxon>Pseudomonadota</taxon>
        <taxon>Gammaproteobacteria</taxon>
        <taxon>Lysobacterales</taxon>
        <taxon>Lysobacteraceae</taxon>
        <taxon>Lysobacter</taxon>
    </lineage>
</organism>
<accession>A0ABU1W9U2</accession>
<dbReference type="EMBL" id="JAVDVY010000001">
    <property type="protein sequence ID" value="MDR7134344.1"/>
    <property type="molecule type" value="Genomic_DNA"/>
</dbReference>
<gene>
    <name evidence="3" type="ORF">J2X06_001528</name>
</gene>
<comment type="caution">
    <text evidence="3">The sequence shown here is derived from an EMBL/GenBank/DDBJ whole genome shotgun (WGS) entry which is preliminary data.</text>
</comment>